<dbReference type="EMBL" id="FOGB01000029">
    <property type="protein sequence ID" value="SER22312.1"/>
    <property type="molecule type" value="Genomic_DNA"/>
</dbReference>
<evidence type="ECO:0000313" key="1">
    <source>
        <dbReference type="EMBL" id="SER22312.1"/>
    </source>
</evidence>
<keyword evidence="2" id="KW-1185">Reference proteome</keyword>
<name>A0A1H9MF70_9GAMM</name>
<dbReference type="Proteomes" id="UP000198749">
    <property type="component" value="Unassembled WGS sequence"/>
</dbReference>
<feature type="non-terminal residue" evidence="1">
    <location>
        <position position="1"/>
    </location>
</feature>
<dbReference type="STRING" id="355243.SAMN03080615_04418"/>
<gene>
    <name evidence="1" type="ORF">SAMN03080615_04418</name>
</gene>
<evidence type="ECO:0000313" key="2">
    <source>
        <dbReference type="Proteomes" id="UP000198749"/>
    </source>
</evidence>
<sequence>TATDQTYTGAVSLSGDAVLSATGVGAAITLNDTVDGAQRLELDADSVTLSGPVGGTTGLTEIVFDKAATLGVDITAGIQTFMDSLTLSDNVTLTGDVTAQTVQGPFALTVSGDADLNNLVDISSLDIQGNSKLFAGVYTSGSQNYGGTLLLGNDAVLRGTSVTTHGVSGAYNLTLDGAAVIDGAIDTRSLDVTGPASLGADVTTIADQVYMGAVTLTGDTLLTGAGLIFSDTIDGAHRLELDAPVVNLTGDIGSIQSLNEIVFDQGATLGIDINAGTQTFMDSLTLSDNVSLKGNVTAQTINGPFALAVSGDADLNNLVDISSLDIQGNSKLFADVNTSATQSYGGTLLLGNDVVLRGASVTTHGVSGAYNFTVDGASLIDGAIDTRSLYVSGPVNLGADVTTITDQTYMGAVTLTGDALLKGNTVNFDNTVDGAHRLELDALAVNLTGDIGTTQSLSEIVFDQATTLGVDIIAGTQTFMDSLTLSDKVSLTGDVTAQTVNGAFALTVSGDADLNNLVDISSLDIQGNSKLFADVNTSGTQSYGGTLLLGNDVVLKGASVTSHGVSGAYNFTVDGAALIDGAIDTRSFYVSGPVNLGADVTTITDQTYMGAVTLNGDAVLRGSTVNFDNTVDGAHRLELDALAVNLTGDIGTTQSLSKIVFDQGTTLGVDINADTQTFMDSLVLTDNVTLGGNVTAQMINGPFSLTVDGNADLNDVVSTDSLSITGSTDLGDDISTVAGQVYGGPVSLSGDVRLTGSTVDFASTVDGNHRLFLDAQVSQGGRIGGNQQLNEIVFNKAVDLSADISADVQTYLNHMSLSQDVLLTGEVTTQSVSGLHNLVIHGNADLDGDVAVADLSVSGHSRLGSLVDAGGITIGGDAIFVDSVMADSLVVDGASDLAADITTTGAQAYNGVLRFSKAITLTGSGIDVNGMTGAHNLAISGNTAQHGAVSVKDLTISGNADFASTVDAGVITIGGNTAITDTVTAESLTISGETQLGADVSTVASQTYGGAVTLTQDAVLSATTINFDSTVDGNHRLVLDAVVNMSADVGGGQQLSEVVFTRATELAGNLYAGVQTYMSDLTLNHDAVLNGDITAQSVIGPHNLMVNGDADLQGVVSVNDLTVSGDGAFAASVDASVMSIGGNALIEGALTADSLTVGGSSNLGADIQTTGAQRYGGAVTLGDEITLTGSSITANGVAGSHNLTLNGDTNLQGAVDVNNLSVNGSAAFGSTLIADIISITGNTAASDTVTAGSLVVGGDAILAADITTTGSQSYAGVVTLDNDLTLSGTTITAGGMTGTRDLTIDGDAAMQGAVFVHDLLVSGDADFGATVDAGAINIDGNTSISDAVSAETLIVSGTSDLAAAITTTGTQVYNGAIALSDTVILKGTTITASDISGAQDLTITGDANLKGAVSVNDLSVTGNTAFLSTVNARDINIGGNSVIGDTVSAESLVIQGTTDLGGDITTVAGQVFGGAVTLSNDSNLSATTIDFNSTVDGNHRLVLDAVVNLSGDMGADEALSEVVFNRATDLAVDIYAGVQTYMSGLSLSRNVTLTGDVSAQSVTGPHHLVVSGDADLNGAVSVSDLSVGGAANFASTVQARDVRIAGNTTIHDLVTAETLAISGTTDLGADIATVGSQSYTGEVTLSKAVRLSGTKVSANQVSGPYNLTVAADADLQGVVSVNDLTVDGDATIGAAVNAQDIYLGGNTIIEDRINATRLEVVGTTDLGADIST</sequence>
<accession>A0A1H9MF70</accession>
<reference evidence="2" key="1">
    <citation type="submission" date="2016-10" db="EMBL/GenBank/DDBJ databases">
        <authorList>
            <person name="Varghese N."/>
            <person name="Submissions S."/>
        </authorList>
    </citation>
    <scope>NUCLEOTIDE SEQUENCE [LARGE SCALE GENOMIC DNA]</scope>
    <source>
        <strain evidence="2">DSM 18887</strain>
    </source>
</reference>
<feature type="non-terminal residue" evidence="1">
    <location>
        <position position="1732"/>
    </location>
</feature>
<protein>
    <submittedName>
        <fullName evidence="1">Uncharacterized protein</fullName>
    </submittedName>
</protein>
<proteinExistence type="predicted"/>
<organism evidence="1 2">
    <name type="scientific">Amphritea atlantica</name>
    <dbReference type="NCBI Taxonomy" id="355243"/>
    <lineage>
        <taxon>Bacteria</taxon>
        <taxon>Pseudomonadati</taxon>
        <taxon>Pseudomonadota</taxon>
        <taxon>Gammaproteobacteria</taxon>
        <taxon>Oceanospirillales</taxon>
        <taxon>Oceanospirillaceae</taxon>
        <taxon>Amphritea</taxon>
    </lineage>
</organism>